<dbReference type="OrthoDB" id="4158087at2759"/>
<dbReference type="PANTHER" id="PTHR37540:SF5">
    <property type="entry name" value="TRANSCRIPTION FACTOR DOMAIN-CONTAINING PROTEIN"/>
    <property type="match status" value="1"/>
</dbReference>
<sequence>MNPPLQIVKGNDGVLRDVYDRPMVVVFNATKDNLNHGRSSGRSPQASTSPKTSPFAFVHVDGSTKEDRTARALIRTHVMQNHFRRKREKAAQERRSSNRTTKSSKESIEVSVLWADDLFGTCSLLPQPTGNLDPFAQYPIEMTPRTHQLVNHYITIISGLAKPGAFNYMSSLAAGMKDEALFHVLLLTSALHLRYLTENVEWDETEKGQVTEIISHKLAAIRKVNEKLRDPPSSISDEIIHAVTFMAMAESVDFLGGNKAAADAHLDGLSRMIKARGGLETLDHDIVQKICLADYLCCVEPDLRPRFKLPPCSKDSQQKEQLLRRARLPWPHMQRIEYPSLAEVPTGFQELCSLVPLEDEFIDILRNIENFCIVFREVHRSGKIKTLRATDFDVTSLRYRLLCMESARRSATHKELVGDACRIGALVFLKTVFDQFGWWGTSRVVRGRQHATVLEKLKVYLTRLDSSVDALETECLEFSLWLTCMAGLLPLQYINKVWFGACLGAIVEKLGLEAWEGVEAVLRKFLWIQWIHGPACKEFWEETHKDGEHAM</sequence>
<dbReference type="Proteomes" id="UP000235786">
    <property type="component" value="Unassembled WGS sequence"/>
</dbReference>
<evidence type="ECO:0000313" key="3">
    <source>
        <dbReference type="Proteomes" id="UP000235786"/>
    </source>
</evidence>
<evidence type="ECO:0000256" key="1">
    <source>
        <dbReference type="SAM" id="MobiDB-lite"/>
    </source>
</evidence>
<organism evidence="2 3">
    <name type="scientific">Hyaloscypha variabilis (strain UAMH 11265 / GT02V1 / F)</name>
    <name type="common">Meliniomyces variabilis</name>
    <dbReference type="NCBI Taxonomy" id="1149755"/>
    <lineage>
        <taxon>Eukaryota</taxon>
        <taxon>Fungi</taxon>
        <taxon>Dikarya</taxon>
        <taxon>Ascomycota</taxon>
        <taxon>Pezizomycotina</taxon>
        <taxon>Leotiomycetes</taxon>
        <taxon>Helotiales</taxon>
        <taxon>Hyaloscyphaceae</taxon>
        <taxon>Hyaloscypha</taxon>
        <taxon>Hyaloscypha variabilis</taxon>
    </lineage>
</organism>
<gene>
    <name evidence="2" type="ORF">L207DRAFT_553797</name>
</gene>
<reference evidence="2 3" key="1">
    <citation type="submission" date="2016-04" db="EMBL/GenBank/DDBJ databases">
        <title>A degradative enzymes factory behind the ericoid mycorrhizal symbiosis.</title>
        <authorList>
            <consortium name="DOE Joint Genome Institute"/>
            <person name="Martino E."/>
            <person name="Morin E."/>
            <person name="Grelet G."/>
            <person name="Kuo A."/>
            <person name="Kohler A."/>
            <person name="Daghino S."/>
            <person name="Barry K."/>
            <person name="Choi C."/>
            <person name="Cichocki N."/>
            <person name="Clum A."/>
            <person name="Copeland A."/>
            <person name="Hainaut M."/>
            <person name="Haridas S."/>
            <person name="Labutti K."/>
            <person name="Lindquist E."/>
            <person name="Lipzen A."/>
            <person name="Khouja H.-R."/>
            <person name="Murat C."/>
            <person name="Ohm R."/>
            <person name="Olson A."/>
            <person name="Spatafora J."/>
            <person name="Veneault-Fourrey C."/>
            <person name="Henrissat B."/>
            <person name="Grigoriev I."/>
            <person name="Martin F."/>
            <person name="Perotto S."/>
        </authorList>
    </citation>
    <scope>NUCLEOTIDE SEQUENCE [LARGE SCALE GENOMIC DNA]</scope>
    <source>
        <strain evidence="2 3">F</strain>
    </source>
</reference>
<dbReference type="EMBL" id="KZ613944">
    <property type="protein sequence ID" value="PMD41186.1"/>
    <property type="molecule type" value="Genomic_DNA"/>
</dbReference>
<dbReference type="AlphaFoldDB" id="A0A2J6RRM9"/>
<feature type="region of interest" description="Disordered" evidence="1">
    <location>
        <begin position="81"/>
        <end position="103"/>
    </location>
</feature>
<feature type="compositionally biased region" description="Polar residues" evidence="1">
    <location>
        <begin position="33"/>
        <end position="52"/>
    </location>
</feature>
<dbReference type="Pfam" id="PF11951">
    <property type="entry name" value="Fungal_trans_2"/>
    <property type="match status" value="1"/>
</dbReference>
<proteinExistence type="predicted"/>
<evidence type="ECO:0000313" key="2">
    <source>
        <dbReference type="EMBL" id="PMD41186.1"/>
    </source>
</evidence>
<dbReference type="PANTHER" id="PTHR37540">
    <property type="entry name" value="TRANSCRIPTION FACTOR (ACR-2), PUTATIVE-RELATED-RELATED"/>
    <property type="match status" value="1"/>
</dbReference>
<keyword evidence="3" id="KW-1185">Reference proteome</keyword>
<accession>A0A2J6RRM9</accession>
<feature type="region of interest" description="Disordered" evidence="1">
    <location>
        <begin position="33"/>
        <end position="54"/>
    </location>
</feature>
<dbReference type="InterPro" id="IPR021858">
    <property type="entry name" value="Fun_TF"/>
</dbReference>
<name>A0A2J6RRM9_HYAVF</name>
<protein>
    <submittedName>
        <fullName evidence="2">Uncharacterized protein</fullName>
    </submittedName>
</protein>